<proteinExistence type="inferred from homology"/>
<feature type="domain" description="Cytochrome b5 heme-binding" evidence="13">
    <location>
        <begin position="4"/>
        <end position="80"/>
    </location>
</feature>
<evidence type="ECO:0000256" key="12">
    <source>
        <dbReference type="ARBA" id="ARBA00038168"/>
    </source>
</evidence>
<dbReference type="Gramene" id="CDF38091">
    <property type="protein sequence ID" value="CDF38091"/>
    <property type="gene ID" value="CHC_T00006280001"/>
</dbReference>
<dbReference type="PhylomeDB" id="R7QKT8"/>
<keyword evidence="15" id="KW-1185">Reference proteome</keyword>
<dbReference type="InterPro" id="IPR050668">
    <property type="entry name" value="Cytochrome_b5"/>
</dbReference>
<keyword evidence="5" id="KW-0479">Metal-binding</keyword>
<dbReference type="GO" id="GO:0046872">
    <property type="term" value="F:metal ion binding"/>
    <property type="evidence" value="ECO:0007669"/>
    <property type="project" value="UniProtKB-KW"/>
</dbReference>
<dbReference type="SMART" id="SM01117">
    <property type="entry name" value="Cyt-b5"/>
    <property type="match status" value="1"/>
</dbReference>
<evidence type="ECO:0000256" key="4">
    <source>
        <dbReference type="ARBA" id="ARBA00022692"/>
    </source>
</evidence>
<dbReference type="GeneID" id="17325679"/>
<dbReference type="RefSeq" id="XP_005717960.1">
    <property type="nucleotide sequence ID" value="XM_005717903.1"/>
</dbReference>
<evidence type="ECO:0000256" key="7">
    <source>
        <dbReference type="ARBA" id="ARBA00022848"/>
    </source>
</evidence>
<keyword evidence="10" id="KW-0472">Membrane</keyword>
<dbReference type="Gene3D" id="3.10.120.10">
    <property type="entry name" value="Cytochrome b5-like heme/steroid binding domain"/>
    <property type="match status" value="1"/>
</dbReference>
<dbReference type="InterPro" id="IPR001199">
    <property type="entry name" value="Cyt_B5-like_heme/steroid-bd"/>
</dbReference>
<evidence type="ECO:0000256" key="2">
    <source>
        <dbReference type="ARBA" id="ARBA00022448"/>
    </source>
</evidence>
<evidence type="ECO:0000256" key="11">
    <source>
        <dbReference type="ARBA" id="ARBA00037877"/>
    </source>
</evidence>
<keyword evidence="4" id="KW-0812">Transmembrane</keyword>
<evidence type="ECO:0000256" key="5">
    <source>
        <dbReference type="ARBA" id="ARBA00022723"/>
    </source>
</evidence>
<reference evidence="15" key="1">
    <citation type="journal article" date="2013" name="Proc. Natl. Acad. Sci. U.S.A.">
        <title>Genome structure and metabolic features in the red seaweed Chondrus crispus shed light on evolution of the Archaeplastida.</title>
        <authorList>
            <person name="Collen J."/>
            <person name="Porcel B."/>
            <person name="Carre W."/>
            <person name="Ball S.G."/>
            <person name="Chaparro C."/>
            <person name="Tonon T."/>
            <person name="Barbeyron T."/>
            <person name="Michel G."/>
            <person name="Noel B."/>
            <person name="Valentin K."/>
            <person name="Elias M."/>
            <person name="Artiguenave F."/>
            <person name="Arun A."/>
            <person name="Aury J.M."/>
            <person name="Barbosa-Neto J.F."/>
            <person name="Bothwell J.H."/>
            <person name="Bouget F.Y."/>
            <person name="Brillet L."/>
            <person name="Cabello-Hurtado F."/>
            <person name="Capella-Gutierrez S."/>
            <person name="Charrier B."/>
            <person name="Cladiere L."/>
            <person name="Cock J.M."/>
            <person name="Coelho S.M."/>
            <person name="Colleoni C."/>
            <person name="Czjzek M."/>
            <person name="Da Silva C."/>
            <person name="Delage L."/>
            <person name="Denoeud F."/>
            <person name="Deschamps P."/>
            <person name="Dittami S.M."/>
            <person name="Gabaldon T."/>
            <person name="Gachon C.M."/>
            <person name="Groisillier A."/>
            <person name="Herve C."/>
            <person name="Jabbari K."/>
            <person name="Katinka M."/>
            <person name="Kloareg B."/>
            <person name="Kowalczyk N."/>
            <person name="Labadie K."/>
            <person name="Leblanc C."/>
            <person name="Lopez P.J."/>
            <person name="McLachlan D.H."/>
            <person name="Meslet-Cladiere L."/>
            <person name="Moustafa A."/>
            <person name="Nehr Z."/>
            <person name="Nyvall Collen P."/>
            <person name="Panaud O."/>
            <person name="Partensky F."/>
            <person name="Poulain J."/>
            <person name="Rensing S.A."/>
            <person name="Rousvoal S."/>
            <person name="Samson G."/>
            <person name="Symeonidi A."/>
            <person name="Weissenbach J."/>
            <person name="Zambounis A."/>
            <person name="Wincker P."/>
            <person name="Boyen C."/>
        </authorList>
    </citation>
    <scope>NUCLEOTIDE SEQUENCE [LARGE SCALE GENOMIC DNA]</scope>
    <source>
        <strain evidence="15">cv. Stackhouse</strain>
    </source>
</reference>
<evidence type="ECO:0000256" key="3">
    <source>
        <dbReference type="ARBA" id="ARBA00022617"/>
    </source>
</evidence>
<evidence type="ECO:0000256" key="6">
    <source>
        <dbReference type="ARBA" id="ARBA00022824"/>
    </source>
</evidence>
<evidence type="ECO:0000313" key="14">
    <source>
        <dbReference type="EMBL" id="CDF38091.1"/>
    </source>
</evidence>
<evidence type="ECO:0000259" key="13">
    <source>
        <dbReference type="PROSITE" id="PS50255"/>
    </source>
</evidence>
<dbReference type="InterPro" id="IPR036400">
    <property type="entry name" value="Cyt_B5-like_heme/steroid_sf"/>
</dbReference>
<organism evidence="14 15">
    <name type="scientific">Chondrus crispus</name>
    <name type="common">Carrageen Irish moss</name>
    <name type="synonym">Polymorpha crispa</name>
    <dbReference type="NCBI Taxonomy" id="2769"/>
    <lineage>
        <taxon>Eukaryota</taxon>
        <taxon>Rhodophyta</taxon>
        <taxon>Florideophyceae</taxon>
        <taxon>Rhodymeniophycidae</taxon>
        <taxon>Gigartinales</taxon>
        <taxon>Gigartinaceae</taxon>
        <taxon>Chondrus</taxon>
    </lineage>
</organism>
<dbReference type="Proteomes" id="UP000012073">
    <property type="component" value="Unassembled WGS sequence"/>
</dbReference>
<dbReference type="PRINTS" id="PR00363">
    <property type="entry name" value="CYTOCHROMEB5"/>
</dbReference>
<dbReference type="EMBL" id="HG001898">
    <property type="protein sequence ID" value="CDF38091.1"/>
    <property type="molecule type" value="Genomic_DNA"/>
</dbReference>
<comment type="similarity">
    <text evidence="12">Belongs to the cytochrome b5 family.</text>
</comment>
<accession>R7QKT8</accession>
<dbReference type="GO" id="GO:0005789">
    <property type="term" value="C:endoplasmic reticulum membrane"/>
    <property type="evidence" value="ECO:0007669"/>
    <property type="project" value="UniProtKB-SubCell"/>
</dbReference>
<protein>
    <recommendedName>
        <fullName evidence="13">Cytochrome b5 heme-binding domain-containing protein</fullName>
    </recommendedName>
</protein>
<gene>
    <name evidence="14" type="ORF">CHC_T00006280001</name>
</gene>
<dbReference type="GO" id="GO:0020037">
    <property type="term" value="F:heme binding"/>
    <property type="evidence" value="ECO:0007669"/>
    <property type="project" value="TreeGrafter"/>
</dbReference>
<evidence type="ECO:0000256" key="10">
    <source>
        <dbReference type="ARBA" id="ARBA00023136"/>
    </source>
</evidence>
<evidence type="ECO:0000256" key="9">
    <source>
        <dbReference type="ARBA" id="ARBA00023004"/>
    </source>
</evidence>
<keyword evidence="6" id="KW-0256">Endoplasmic reticulum</keyword>
<keyword evidence="2" id="KW-0813">Transport</keyword>
<evidence type="ECO:0000256" key="1">
    <source>
        <dbReference type="ARBA" id="ARBA00004131"/>
    </source>
</evidence>
<dbReference type="SUPFAM" id="SSF55856">
    <property type="entry name" value="Cytochrome b5-like heme/steroid binding domain"/>
    <property type="match status" value="1"/>
</dbReference>
<comment type="subcellular location">
    <subcellularLocation>
        <location evidence="1">Endoplasmic reticulum membrane</location>
        <topology evidence="1">Single-pass membrane protein</topology>
        <orientation evidence="1">Cytoplasmic side</orientation>
    </subcellularLocation>
    <subcellularLocation>
        <location evidence="11">Microsome membrane</location>
        <topology evidence="11">Single-pass membrane protein</topology>
        <orientation evidence="11">Cytoplasmic side</orientation>
    </subcellularLocation>
</comment>
<keyword evidence="8" id="KW-0249">Electron transport</keyword>
<dbReference type="Pfam" id="PF00173">
    <property type="entry name" value="Cyt-b5"/>
    <property type="match status" value="1"/>
</dbReference>
<sequence length="156" mass="15888">MDDPPAFTTLEVAKHSSAADAWLIIGGRVLNISSWLHDHPGGDVVLLDLAGRDATREFDDVGHSGDARARLDGLVIGEVRAATDDELRIARSGGAAARGGKGGGIAARGADLAASWARENGDALKRAGMWGAAAAAVVVAAVAVQRYGTRSYAGGS</sequence>
<keyword evidence="9" id="KW-0408">Iron</keyword>
<dbReference type="OrthoDB" id="260519at2759"/>
<dbReference type="STRING" id="2769.R7QKT8"/>
<evidence type="ECO:0000313" key="15">
    <source>
        <dbReference type="Proteomes" id="UP000012073"/>
    </source>
</evidence>
<dbReference type="PANTHER" id="PTHR19359:SF150">
    <property type="entry name" value="CYTOCHROME B5"/>
    <property type="match status" value="1"/>
</dbReference>
<keyword evidence="3" id="KW-0349">Heme</keyword>
<dbReference type="PANTHER" id="PTHR19359">
    <property type="entry name" value="CYTOCHROME B5"/>
    <property type="match status" value="1"/>
</dbReference>
<dbReference type="PROSITE" id="PS50255">
    <property type="entry name" value="CYTOCHROME_B5_2"/>
    <property type="match status" value="1"/>
</dbReference>
<dbReference type="KEGG" id="ccp:CHC_T00006280001"/>
<dbReference type="AlphaFoldDB" id="R7QKT8"/>
<evidence type="ECO:0000256" key="8">
    <source>
        <dbReference type="ARBA" id="ARBA00022982"/>
    </source>
</evidence>
<keyword evidence="7" id="KW-0492">Microsome</keyword>
<name>R7QKT8_CHOCR</name>